<organism evidence="2 3">
    <name type="scientific">Shewanella aestuarii</name>
    <dbReference type="NCBI Taxonomy" id="1028752"/>
    <lineage>
        <taxon>Bacteria</taxon>
        <taxon>Pseudomonadati</taxon>
        <taxon>Pseudomonadota</taxon>
        <taxon>Gammaproteobacteria</taxon>
        <taxon>Alteromonadales</taxon>
        <taxon>Shewanellaceae</taxon>
        <taxon>Shewanella</taxon>
    </lineage>
</organism>
<dbReference type="RefSeq" id="WP_188843048.1">
    <property type="nucleotide sequence ID" value="NZ_BMOT01000011.1"/>
</dbReference>
<evidence type="ECO:0000259" key="1">
    <source>
        <dbReference type="Pfam" id="PF01370"/>
    </source>
</evidence>
<dbReference type="InterPro" id="IPR001509">
    <property type="entry name" value="Epimerase_deHydtase"/>
</dbReference>
<reference evidence="2 3" key="1">
    <citation type="submission" date="2022-01" db="EMBL/GenBank/DDBJ databases">
        <title>Whole genome-based taxonomy of the Shewanellaceae.</title>
        <authorList>
            <person name="Martin-Rodriguez A.J."/>
        </authorList>
    </citation>
    <scope>NUCLEOTIDE SEQUENCE [LARGE SCALE GENOMIC DNA]</scope>
    <source>
        <strain evidence="2 3">JCM 17801</strain>
    </source>
</reference>
<feature type="domain" description="NAD-dependent epimerase/dehydratase" evidence="1">
    <location>
        <begin position="7"/>
        <end position="207"/>
    </location>
</feature>
<accession>A0ABT0KY50</accession>
<dbReference type="Proteomes" id="UP001203212">
    <property type="component" value="Unassembled WGS sequence"/>
</dbReference>
<dbReference type="Gene3D" id="3.40.50.720">
    <property type="entry name" value="NAD(P)-binding Rossmann-like Domain"/>
    <property type="match status" value="1"/>
</dbReference>
<dbReference type="SUPFAM" id="SSF51735">
    <property type="entry name" value="NAD(P)-binding Rossmann-fold domains"/>
    <property type="match status" value="1"/>
</dbReference>
<dbReference type="PANTHER" id="PTHR48079">
    <property type="entry name" value="PROTEIN YEEZ"/>
    <property type="match status" value="1"/>
</dbReference>
<evidence type="ECO:0000313" key="2">
    <source>
        <dbReference type="EMBL" id="MCL1116393.1"/>
    </source>
</evidence>
<name>A0ABT0KY50_9GAMM</name>
<dbReference type="InterPro" id="IPR051783">
    <property type="entry name" value="NAD(P)-dependent_oxidoreduct"/>
</dbReference>
<evidence type="ECO:0000313" key="3">
    <source>
        <dbReference type="Proteomes" id="UP001203212"/>
    </source>
</evidence>
<protein>
    <submittedName>
        <fullName evidence="2">SDR family NAD(P)-dependent oxidoreductase</fullName>
    </submittedName>
</protein>
<comment type="caution">
    <text evidence="2">The sequence shown here is derived from an EMBL/GenBank/DDBJ whole genome shotgun (WGS) entry which is preliminary data.</text>
</comment>
<gene>
    <name evidence="2" type="ORF">L2689_03935</name>
</gene>
<dbReference type="EMBL" id="JAKILK010000001">
    <property type="protein sequence ID" value="MCL1116393.1"/>
    <property type="molecule type" value="Genomic_DNA"/>
</dbReference>
<proteinExistence type="predicted"/>
<keyword evidence="3" id="KW-1185">Reference proteome</keyword>
<dbReference type="Pfam" id="PF01370">
    <property type="entry name" value="Epimerase"/>
    <property type="match status" value="1"/>
</dbReference>
<dbReference type="InterPro" id="IPR036291">
    <property type="entry name" value="NAD(P)-bd_dom_sf"/>
</dbReference>
<sequence length="268" mass="29369">MTSVTIIGCGWFGFPLAKSLIKQGYSVKANKRLPQDLNQLSQVGIDAYQFDLAVENTFNAARELLNTDMLIINIPPGLRRGETDYLANLHVLTSAIGDKQYQRIIFVSTTGVYPNEDKVMTENDAQPHSLVSETLLQAESMFASMNNSCIVRFAGLIGPQRHPGRFFAGKSDVSGGNVAVNLVHLDDCIAATSLILRAPEVAKVYNLCAPEHPAKADFYPYAATHLGEIAPQFNQQTAPSKIIDGNLICRQLGFSYHHTNPIKMLDAC</sequence>
<dbReference type="PANTHER" id="PTHR48079:SF6">
    <property type="entry name" value="NAD(P)-BINDING DOMAIN-CONTAINING PROTEIN-RELATED"/>
    <property type="match status" value="1"/>
</dbReference>